<dbReference type="PANTHER" id="PTHR10662">
    <property type="entry name" value="NUCLEAR RNA EXPORT FACTOR"/>
    <property type="match status" value="1"/>
</dbReference>
<dbReference type="InterPro" id="IPR057125">
    <property type="entry name" value="NXF1/2/3/5-like_LRR"/>
</dbReference>
<evidence type="ECO:0000256" key="6">
    <source>
        <dbReference type="ARBA" id="ARBA00022816"/>
    </source>
</evidence>
<dbReference type="GO" id="GO:0016973">
    <property type="term" value="P:poly(A)+ mRNA export from nucleus"/>
    <property type="evidence" value="ECO:0007669"/>
    <property type="project" value="TreeGrafter"/>
</dbReference>
<evidence type="ECO:0000313" key="13">
    <source>
        <dbReference type="Proteomes" id="UP000472270"/>
    </source>
</evidence>
<dbReference type="FunFam" id="3.10.450.50:FF:000004">
    <property type="entry name" value="Nuclear RNA export factor 1"/>
    <property type="match status" value="1"/>
</dbReference>
<keyword evidence="5" id="KW-0677">Repeat</keyword>
<evidence type="ECO:0000256" key="8">
    <source>
        <dbReference type="ARBA" id="ARBA00023242"/>
    </source>
</evidence>
<dbReference type="SUPFAM" id="SSF54427">
    <property type="entry name" value="NTF2-like"/>
    <property type="match status" value="1"/>
</dbReference>
<dbReference type="GO" id="GO:0005737">
    <property type="term" value="C:cytoplasm"/>
    <property type="evidence" value="ECO:0007669"/>
    <property type="project" value="InterPro"/>
</dbReference>
<protein>
    <submittedName>
        <fullName evidence="12">Nuclear RNA export factor 1-like</fullName>
    </submittedName>
</protein>
<accession>A0A673I387</accession>
<evidence type="ECO:0000256" key="7">
    <source>
        <dbReference type="ARBA" id="ARBA00022884"/>
    </source>
</evidence>
<dbReference type="InterPro" id="IPR035979">
    <property type="entry name" value="RBD_domain_sf"/>
</dbReference>
<evidence type="ECO:0000259" key="10">
    <source>
        <dbReference type="PROSITE" id="PS50177"/>
    </source>
</evidence>
<reference evidence="12" key="1">
    <citation type="submission" date="2025-08" db="UniProtKB">
        <authorList>
            <consortium name="Ensembl"/>
        </authorList>
    </citation>
    <scope>IDENTIFICATION</scope>
</reference>
<reference evidence="12" key="2">
    <citation type="submission" date="2025-09" db="UniProtKB">
        <authorList>
            <consortium name="Ensembl"/>
        </authorList>
    </citation>
    <scope>IDENTIFICATION</scope>
</reference>
<dbReference type="InterPro" id="IPR032675">
    <property type="entry name" value="LRR_dom_sf"/>
</dbReference>
<feature type="compositionally biased region" description="Basic residues" evidence="9">
    <location>
        <begin position="29"/>
        <end position="39"/>
    </location>
</feature>
<dbReference type="PROSITE" id="PS50177">
    <property type="entry name" value="NTF2_DOMAIN"/>
    <property type="match status" value="1"/>
</dbReference>
<dbReference type="InterPro" id="IPR032710">
    <property type="entry name" value="NTF2-like_dom_sf"/>
</dbReference>
<dbReference type="InterPro" id="IPR018222">
    <property type="entry name" value="Nuclear_transport_factor_2_euk"/>
</dbReference>
<comment type="similarity">
    <text evidence="2">Belongs to the NXF family.</text>
</comment>
<dbReference type="Gene3D" id="3.10.450.50">
    <property type="match status" value="1"/>
</dbReference>
<name>A0A673I387_9TELE</name>
<keyword evidence="13" id="KW-1185">Reference proteome</keyword>
<evidence type="ECO:0000256" key="3">
    <source>
        <dbReference type="ARBA" id="ARBA00022448"/>
    </source>
</evidence>
<dbReference type="PROSITE" id="PS51281">
    <property type="entry name" value="TAP_C"/>
    <property type="match status" value="1"/>
</dbReference>
<evidence type="ECO:0000256" key="1">
    <source>
        <dbReference type="ARBA" id="ARBA00004642"/>
    </source>
</evidence>
<dbReference type="Gene3D" id="3.80.10.10">
    <property type="entry name" value="Ribonuclease Inhibitor"/>
    <property type="match status" value="1"/>
</dbReference>
<feature type="domain" description="NTF2" evidence="10">
    <location>
        <begin position="344"/>
        <end position="482"/>
    </location>
</feature>
<dbReference type="InterPro" id="IPR002075">
    <property type="entry name" value="NTF2_dom"/>
</dbReference>
<dbReference type="PROSITE" id="PS51450">
    <property type="entry name" value="LRR"/>
    <property type="match status" value="2"/>
</dbReference>
<proteinExistence type="inferred from homology"/>
<dbReference type="InterPro" id="IPR001611">
    <property type="entry name" value="Leu-rich_rpt"/>
</dbReference>
<dbReference type="PANTHER" id="PTHR10662:SF22">
    <property type="entry name" value="NUCLEAR RNA EXPORT FACTOR 1"/>
    <property type="match status" value="1"/>
</dbReference>
<keyword evidence="8" id="KW-0539">Nucleus</keyword>
<feature type="region of interest" description="Disordered" evidence="9">
    <location>
        <begin position="22"/>
        <end position="82"/>
    </location>
</feature>
<feature type="domain" description="TAP-C" evidence="11">
    <location>
        <begin position="499"/>
        <end position="521"/>
    </location>
</feature>
<dbReference type="SUPFAM" id="SSF46934">
    <property type="entry name" value="UBA-like"/>
    <property type="match status" value="1"/>
</dbReference>
<dbReference type="Gene3D" id="1.10.8.10">
    <property type="entry name" value="DNA helicase RuvA subunit, C-terminal domain"/>
    <property type="match status" value="1"/>
</dbReference>
<dbReference type="AlphaFoldDB" id="A0A673I387"/>
<organism evidence="12 13">
    <name type="scientific">Sinocyclocheilus rhinocerous</name>
    <dbReference type="NCBI Taxonomy" id="307959"/>
    <lineage>
        <taxon>Eukaryota</taxon>
        <taxon>Metazoa</taxon>
        <taxon>Chordata</taxon>
        <taxon>Craniata</taxon>
        <taxon>Vertebrata</taxon>
        <taxon>Euteleostomi</taxon>
        <taxon>Actinopterygii</taxon>
        <taxon>Neopterygii</taxon>
        <taxon>Teleostei</taxon>
        <taxon>Ostariophysi</taxon>
        <taxon>Cypriniformes</taxon>
        <taxon>Cyprinidae</taxon>
        <taxon>Cyprininae</taxon>
        <taxon>Sinocyclocheilus</taxon>
    </lineage>
</organism>
<evidence type="ECO:0000256" key="2">
    <source>
        <dbReference type="ARBA" id="ARBA00009285"/>
    </source>
</evidence>
<keyword evidence="3" id="KW-0813">Transport</keyword>
<dbReference type="Gene3D" id="3.30.70.330">
    <property type="match status" value="1"/>
</dbReference>
<dbReference type="FunFam" id="3.30.70.330:FF:000675">
    <property type="entry name" value="Nuclear RNA export factor 7"/>
    <property type="match status" value="1"/>
</dbReference>
<evidence type="ECO:0000313" key="12">
    <source>
        <dbReference type="Ensembl" id="ENSSRHP00000032118.1"/>
    </source>
</evidence>
<dbReference type="FunFam" id="3.80.10.10:FF:000384">
    <property type="entry name" value="Nuclear RNA export factor 1"/>
    <property type="match status" value="1"/>
</dbReference>
<feature type="compositionally biased region" description="Gly residues" evidence="9">
    <location>
        <begin position="67"/>
        <end position="81"/>
    </location>
</feature>
<keyword evidence="7" id="KW-0694">RNA-binding</keyword>
<dbReference type="Pfam" id="PF09162">
    <property type="entry name" value="Tap-RNA_bind"/>
    <property type="match status" value="1"/>
</dbReference>
<dbReference type="InterPro" id="IPR009060">
    <property type="entry name" value="UBA-like_sf"/>
</dbReference>
<dbReference type="GO" id="GO:0005654">
    <property type="term" value="C:nucleoplasm"/>
    <property type="evidence" value="ECO:0007669"/>
    <property type="project" value="UniProtKB-SubCell"/>
</dbReference>
<dbReference type="Proteomes" id="UP000472270">
    <property type="component" value="Unassembled WGS sequence"/>
</dbReference>
<dbReference type="InterPro" id="IPR015245">
    <property type="entry name" value="Tap_RNA-bd"/>
</dbReference>
<evidence type="ECO:0000259" key="11">
    <source>
        <dbReference type="PROSITE" id="PS51281"/>
    </source>
</evidence>
<feature type="compositionally biased region" description="Gly residues" evidence="9">
    <location>
        <begin position="48"/>
        <end position="60"/>
    </location>
</feature>
<dbReference type="Pfam" id="PF22602">
    <property type="entry name" value="NXF_NTF2"/>
    <property type="match status" value="1"/>
</dbReference>
<gene>
    <name evidence="12" type="primary">nxf1b</name>
</gene>
<sequence length="521" mass="58347">MLISLWKLVISLEKMDNSLFREHDDRVGGPKHRNRKGRGPFRAPLYSGRGGGGGNGSGGGNDDRGGNRYGGRSGGGGGGSDGGRKNWFKMTIPFGKKYDKDWLLSSLQSVCSMPFHAVHYHTDGNKAQFYVEDSTTANALFKVSRKITDKEGYKVTVIMNSCPPPTLIYTDLKAADLEHLKQCMAKRFDGSQQALDLNNIRVDPDLVSQNIEVTLNRRNSMLAVIKIIEENIPELICLNLSNNRLYRLDDLVDIVNKGPNLKILNLSHNELKTERELDKLKGLKLVELSLEGNPLCGHYKNQADYVRLDGHDLPPPIVFDLEVAPATLPPCKASYFCSEEIKNIILCFLQQYYSIYDSGDRQPLLDAYHDGAAFSLSIPFTLQNPSKYREYQKDSRNIRRMKDDPTTRFRLIKHTRLNVVAFLNELPKTQHDIASLIVDVNTYTATLLAFTVSGVFKESDLCIVNDELFIRNATTEEIRRAFVAPAPTPSSSPVPTLSAPQQEMLAAFSQKSGMNLEWSQK</sequence>
<dbReference type="Ensembl" id="ENSSRHT00000033052.1">
    <property type="protein sequence ID" value="ENSSRHP00000032118.1"/>
    <property type="gene ID" value="ENSSRHG00000015351.1"/>
</dbReference>
<evidence type="ECO:0000256" key="5">
    <source>
        <dbReference type="ARBA" id="ARBA00022737"/>
    </source>
</evidence>
<dbReference type="InterPro" id="IPR012677">
    <property type="entry name" value="Nucleotide-bd_a/b_plait_sf"/>
</dbReference>
<dbReference type="Pfam" id="PF24048">
    <property type="entry name" value="LRR_NXF1-5"/>
    <property type="match status" value="1"/>
</dbReference>
<dbReference type="SUPFAM" id="SSF54928">
    <property type="entry name" value="RNA-binding domain, RBD"/>
    <property type="match status" value="1"/>
</dbReference>
<comment type="subcellular location">
    <subcellularLocation>
        <location evidence="1">Nucleus</location>
        <location evidence="1">Nucleoplasm</location>
    </subcellularLocation>
</comment>
<dbReference type="SUPFAM" id="SSF52058">
    <property type="entry name" value="L domain-like"/>
    <property type="match status" value="1"/>
</dbReference>
<dbReference type="InterPro" id="IPR030217">
    <property type="entry name" value="NXF_fam"/>
</dbReference>
<evidence type="ECO:0000256" key="9">
    <source>
        <dbReference type="SAM" id="MobiDB-lite"/>
    </source>
</evidence>
<keyword evidence="6" id="KW-0509">mRNA transport</keyword>
<dbReference type="InterPro" id="IPR005637">
    <property type="entry name" value="TAP_C_dom"/>
</dbReference>
<evidence type="ECO:0000256" key="4">
    <source>
        <dbReference type="ARBA" id="ARBA00022614"/>
    </source>
</evidence>
<dbReference type="GO" id="GO:0003723">
    <property type="term" value="F:RNA binding"/>
    <property type="evidence" value="ECO:0007669"/>
    <property type="project" value="UniProtKB-KW"/>
</dbReference>
<keyword evidence="4" id="KW-0433">Leucine-rich repeat</keyword>